<evidence type="ECO:0000313" key="3">
    <source>
        <dbReference type="Proteomes" id="UP000694395"/>
    </source>
</evidence>
<dbReference type="Ensembl" id="ENSOMYT00000138460.1">
    <property type="protein sequence ID" value="ENSOMYP00000116842.1"/>
    <property type="gene ID" value="ENSOMYG00000056029.1"/>
</dbReference>
<keyword evidence="3" id="KW-1185">Reference proteome</keyword>
<protein>
    <submittedName>
        <fullName evidence="2">Uncharacterized protein</fullName>
    </submittedName>
</protein>
<feature type="compositionally biased region" description="Basic residues" evidence="1">
    <location>
        <begin position="13"/>
        <end position="22"/>
    </location>
</feature>
<evidence type="ECO:0000313" key="2">
    <source>
        <dbReference type="Ensembl" id="ENSOMYP00000116842.1"/>
    </source>
</evidence>
<name>A0A8K9UZM1_ONCMY</name>
<dbReference type="Proteomes" id="UP000694395">
    <property type="component" value="Chromosome Y"/>
</dbReference>
<sequence>TIKASKLAQPTSPHKHTVKNRSKSTDEIQQAKKVDDIIPSVSLLILSSGVAKQSKALHLSAQRRHYRPWFDPGLYHNQP</sequence>
<proteinExistence type="predicted"/>
<dbReference type="AlphaFoldDB" id="A0A8K9UZM1"/>
<accession>A0A8K9UZM1</accession>
<feature type="region of interest" description="Disordered" evidence="1">
    <location>
        <begin position="1"/>
        <end position="30"/>
    </location>
</feature>
<organism evidence="2 3">
    <name type="scientific">Oncorhynchus mykiss</name>
    <name type="common">Rainbow trout</name>
    <name type="synonym">Salmo gairdneri</name>
    <dbReference type="NCBI Taxonomy" id="8022"/>
    <lineage>
        <taxon>Eukaryota</taxon>
        <taxon>Metazoa</taxon>
        <taxon>Chordata</taxon>
        <taxon>Craniata</taxon>
        <taxon>Vertebrata</taxon>
        <taxon>Euteleostomi</taxon>
        <taxon>Actinopterygii</taxon>
        <taxon>Neopterygii</taxon>
        <taxon>Teleostei</taxon>
        <taxon>Protacanthopterygii</taxon>
        <taxon>Salmoniformes</taxon>
        <taxon>Salmonidae</taxon>
        <taxon>Salmoninae</taxon>
        <taxon>Oncorhynchus</taxon>
    </lineage>
</organism>
<reference evidence="2" key="2">
    <citation type="submission" date="2025-08" db="UniProtKB">
        <authorList>
            <consortium name="Ensembl"/>
        </authorList>
    </citation>
    <scope>IDENTIFICATION</scope>
</reference>
<reference evidence="2" key="3">
    <citation type="submission" date="2025-09" db="UniProtKB">
        <authorList>
            <consortium name="Ensembl"/>
        </authorList>
    </citation>
    <scope>IDENTIFICATION</scope>
</reference>
<evidence type="ECO:0000256" key="1">
    <source>
        <dbReference type="SAM" id="MobiDB-lite"/>
    </source>
</evidence>
<reference evidence="2" key="1">
    <citation type="submission" date="2020-07" db="EMBL/GenBank/DDBJ databases">
        <title>A long reads based de novo assembly of the rainbow trout Arlee double haploid line genome.</title>
        <authorList>
            <person name="Gao G."/>
            <person name="Palti Y."/>
        </authorList>
    </citation>
    <scope>NUCLEOTIDE SEQUENCE [LARGE SCALE GENOMIC DNA]</scope>
</reference>